<feature type="domain" description="Aftiphilin clathrin-binding box" evidence="2">
    <location>
        <begin position="533"/>
        <end position="601"/>
    </location>
</feature>
<gene>
    <name evidence="3" type="primary">Aftph</name>
</gene>
<feature type="region of interest" description="Disordered" evidence="1">
    <location>
        <begin position="299"/>
        <end position="358"/>
    </location>
</feature>
<evidence type="ECO:0000313" key="3">
    <source>
        <dbReference type="EMBL" id="CAB3220490.1"/>
    </source>
</evidence>
<evidence type="ECO:0000256" key="1">
    <source>
        <dbReference type="SAM" id="MobiDB-lite"/>
    </source>
</evidence>
<dbReference type="GO" id="GO:0032588">
    <property type="term" value="C:trans-Golgi network membrane"/>
    <property type="evidence" value="ECO:0007669"/>
    <property type="project" value="InterPro"/>
</dbReference>
<feature type="compositionally biased region" description="Polar residues" evidence="1">
    <location>
        <begin position="340"/>
        <end position="358"/>
    </location>
</feature>
<dbReference type="PANTHER" id="PTHR16156">
    <property type="entry name" value="AFTIPHILIN A-RELATED"/>
    <property type="match status" value="1"/>
</dbReference>
<dbReference type="PANTHER" id="PTHR16156:SF10">
    <property type="entry name" value="AFTIPHILIN-RELATED"/>
    <property type="match status" value="1"/>
</dbReference>
<dbReference type="Pfam" id="PF15045">
    <property type="entry name" value="Clathrin_bdg"/>
    <property type="match status" value="1"/>
</dbReference>
<dbReference type="AlphaFoldDB" id="A0A6F9D595"/>
<reference evidence="3" key="1">
    <citation type="submission" date="2020-04" db="EMBL/GenBank/DDBJ databases">
        <authorList>
            <person name="Neveu A P."/>
        </authorList>
    </citation>
    <scope>NUCLEOTIDE SEQUENCE</scope>
    <source>
        <tissue evidence="3">Whole embryo</tissue>
    </source>
</reference>
<organism evidence="3">
    <name type="scientific">Phallusia mammillata</name>
    <dbReference type="NCBI Taxonomy" id="59560"/>
    <lineage>
        <taxon>Eukaryota</taxon>
        <taxon>Metazoa</taxon>
        <taxon>Chordata</taxon>
        <taxon>Tunicata</taxon>
        <taxon>Ascidiacea</taxon>
        <taxon>Phlebobranchia</taxon>
        <taxon>Ascidiidae</taxon>
        <taxon>Phallusia</taxon>
    </lineage>
</organism>
<feature type="compositionally biased region" description="Polar residues" evidence="1">
    <location>
        <begin position="458"/>
        <end position="474"/>
    </location>
</feature>
<sequence length="772" mass="85261">MTDHIFPIISTTPPPLDFDDEEDDFTDFAAAQNHWVTETSEDFTDCPLPEVRDSPLDSPVKIAHFKNGEDTFKNDHQNETILFPEPGNYTQAPGLFFNDHKPPKTDNHITEPIANSAKNGIVPPLEKSDFSDLTSFQNNFDESVESENNLQENCGMPQNEEFGLKQTNTESNVSNGTQSSSGSEYEESQPDLPESEQKEGPVIETNKFNESSDETNYEHNTTEQDLKNDSDIVKTDSSNTELSEKFYSANDLSDMAMKTTNANENYKTDIPTEVESMTKLDEEPQVVLPCENEGITLDLSNRINSSKSQSSEENNESVTLHHNSESDDEDEFADFASFDKPSSTANVDTTASGSNNISFSAFTLPEPLKTKVPEVNNASCEFAAFEDQEFPSATEVPLENEQQGFAEFSESSFQQSAFTTFEASTSSQKEDDSDFGDFDDFQTSTTPSNNADDDFGDFSSTTKPDPFQPTSIQAPYQHPSVNFGKWFSFSTPDIVEDEITSIQKQVEDDLLEVFHSENVDTESGQKLSHRASYLWDLLEDIDNAIALKFVWNNSSHHQHLLSSLGIKTQNILFGRTSKPYYVPNYYAAGLGMLEPGKEIIKPMSAAEKITAVSPKEKNMPDDDKAWAVETERNGVVSGAHACSEGHQSVGAITNGSAATGIIDASSLNLDMLNSIVKSQNSATSKSEQDKIDPELLELAMEVTPDQTSTKKADPLSKILATLGVSSTAKKPKDTDDDLSEDAKKVLKKLPELSFMRSKVLMFPVGQSSTIHH</sequence>
<dbReference type="InterPro" id="IPR046359">
    <property type="entry name" value="Aftin-like"/>
</dbReference>
<dbReference type="GO" id="GO:0030121">
    <property type="term" value="C:AP-1 adaptor complex"/>
    <property type="evidence" value="ECO:0007669"/>
    <property type="project" value="TreeGrafter"/>
</dbReference>
<accession>A0A6F9D595</accession>
<proteinExistence type="evidence at transcript level"/>
<feature type="compositionally biased region" description="Acidic residues" evidence="1">
    <location>
        <begin position="431"/>
        <end position="440"/>
    </location>
</feature>
<feature type="compositionally biased region" description="Basic and acidic residues" evidence="1">
    <location>
        <begin position="216"/>
        <end position="234"/>
    </location>
</feature>
<evidence type="ECO:0000259" key="2">
    <source>
        <dbReference type="Pfam" id="PF15045"/>
    </source>
</evidence>
<feature type="region of interest" description="Disordered" evidence="1">
    <location>
        <begin position="419"/>
        <end position="475"/>
    </location>
</feature>
<feature type="region of interest" description="Disordered" evidence="1">
    <location>
        <begin position="167"/>
        <end position="239"/>
    </location>
</feature>
<feature type="compositionally biased region" description="Low complexity" evidence="1">
    <location>
        <begin position="300"/>
        <end position="312"/>
    </location>
</feature>
<feature type="compositionally biased region" description="Polar residues" evidence="1">
    <location>
        <begin position="167"/>
        <end position="178"/>
    </location>
</feature>
<dbReference type="EMBL" id="LR782772">
    <property type="protein sequence ID" value="CAB3220490.1"/>
    <property type="molecule type" value="mRNA"/>
</dbReference>
<protein>
    <submittedName>
        <fullName evidence="3">Aftiphilin-like</fullName>
    </submittedName>
</protein>
<dbReference type="GO" id="GO:0030276">
    <property type="term" value="F:clathrin binding"/>
    <property type="evidence" value="ECO:0007669"/>
    <property type="project" value="InterPro"/>
</dbReference>
<name>A0A6F9D595_9ASCI</name>
<dbReference type="InterPro" id="IPR029205">
    <property type="entry name" value="Clathrin-bd"/>
</dbReference>